<dbReference type="PROSITE" id="PS51257">
    <property type="entry name" value="PROKAR_LIPOPROTEIN"/>
    <property type="match status" value="1"/>
</dbReference>
<name>A0A4P7CJG3_9PAST</name>
<accession>A0A4P7CJG3</accession>
<evidence type="ECO:0000313" key="2">
    <source>
        <dbReference type="Proteomes" id="UP000294444"/>
    </source>
</evidence>
<keyword evidence="2" id="KW-1185">Reference proteome</keyword>
<dbReference type="Proteomes" id="UP000294444">
    <property type="component" value="Chromosome"/>
</dbReference>
<evidence type="ECO:0000313" key="1">
    <source>
        <dbReference type="EMBL" id="QBQ63752.1"/>
    </source>
</evidence>
<dbReference type="EMBL" id="CP038145">
    <property type="protein sequence ID" value="QBQ63752.1"/>
    <property type="molecule type" value="Genomic_DNA"/>
</dbReference>
<reference evidence="1 2" key="1">
    <citation type="submission" date="2019-03" db="EMBL/GenBank/DDBJ databases">
        <authorList>
            <person name="Che Y."/>
            <person name="Zhou L."/>
        </authorList>
    </citation>
    <scope>NUCLEOTIDE SEQUENCE [LARGE SCALE GENOMIC DNA]</scope>
    <source>
        <strain evidence="1 2">AIFJ1607</strain>
    </source>
</reference>
<proteinExistence type="predicted"/>
<dbReference type="RefSeq" id="WP_162856614.1">
    <property type="nucleotide sequence ID" value="NZ_CP038145.1"/>
</dbReference>
<protein>
    <submittedName>
        <fullName evidence="1">Outer membrane protein assembly factor BamE</fullName>
    </submittedName>
</protein>
<gene>
    <name evidence="1" type="primary">bamE</name>
    <name evidence="1" type="ORF">EXH44_05645</name>
</gene>
<dbReference type="KEGG" id="aio:EXH44_05645"/>
<sequence>MRVLIKSITFIMLLVGCQQTPSHIAIPEIDKPINDVEKIINDIHIGMNKKQIIEILGYPLTTEADRGKECLTYPLTTRYSTEFILLFESGILTKYNKSQKCIDLFK</sequence>
<dbReference type="AlphaFoldDB" id="A0A4P7CJG3"/>
<organism evidence="1 2">
    <name type="scientific">Actinobacillus indolicus</name>
    <dbReference type="NCBI Taxonomy" id="51049"/>
    <lineage>
        <taxon>Bacteria</taxon>
        <taxon>Pseudomonadati</taxon>
        <taxon>Pseudomonadota</taxon>
        <taxon>Gammaproteobacteria</taxon>
        <taxon>Pasteurellales</taxon>
        <taxon>Pasteurellaceae</taxon>
        <taxon>Actinobacillus</taxon>
    </lineage>
</organism>